<feature type="transmembrane region" description="Helical" evidence="1">
    <location>
        <begin position="32"/>
        <end position="54"/>
    </location>
</feature>
<sequence>MDADLIDVDIGGYSFTWTNRPASKMRKTDRFLVSYFFIDIFVEVSAVVLDKFILDHRLIFLKENVVNFGPTPFWFFNSWLNMDGFYEFVVHTWNSMNSLMLTVWWLQKRNFSFSTWLFENEILMIVRCTRQKKIILSVIAAIDVLKDDLILGHHSVKQLTDILNCEAKDIAQKAKVNWAIEEDENSKFFSWYS</sequence>
<dbReference type="AlphaFoldDB" id="A0A9R1UZN7"/>
<dbReference type="Proteomes" id="UP000235145">
    <property type="component" value="Unassembled WGS sequence"/>
</dbReference>
<keyword evidence="3" id="KW-1185">Reference proteome</keyword>
<dbReference type="EMBL" id="NBSK02000007">
    <property type="protein sequence ID" value="KAJ0196199.1"/>
    <property type="molecule type" value="Genomic_DNA"/>
</dbReference>
<accession>A0A9R1UZN7</accession>
<dbReference type="PANTHER" id="PTHR33710">
    <property type="entry name" value="BNAC02G09200D PROTEIN"/>
    <property type="match status" value="1"/>
</dbReference>
<dbReference type="PANTHER" id="PTHR33710:SF64">
    <property type="entry name" value="ENDONUCLEASE_EXONUCLEASE_PHOSPHATASE DOMAIN-CONTAINING PROTEIN"/>
    <property type="match status" value="1"/>
</dbReference>
<evidence type="ECO:0008006" key="4">
    <source>
        <dbReference type="Google" id="ProtNLM"/>
    </source>
</evidence>
<keyword evidence="1" id="KW-0472">Membrane</keyword>
<comment type="caution">
    <text evidence="2">The sequence shown here is derived from an EMBL/GenBank/DDBJ whole genome shotgun (WGS) entry which is preliminary data.</text>
</comment>
<gene>
    <name evidence="2" type="ORF">LSAT_V11C700351790</name>
</gene>
<name>A0A9R1UZN7_LACSA</name>
<protein>
    <recommendedName>
        <fullName evidence="4">RNA-directed DNA polymerase, eukaryota, reverse transcriptase zinc-binding domain protein</fullName>
    </recommendedName>
</protein>
<evidence type="ECO:0000313" key="3">
    <source>
        <dbReference type="Proteomes" id="UP000235145"/>
    </source>
</evidence>
<reference evidence="2 3" key="1">
    <citation type="journal article" date="2017" name="Nat. Commun.">
        <title>Genome assembly with in vitro proximity ligation data and whole-genome triplication in lettuce.</title>
        <authorList>
            <person name="Reyes-Chin-Wo S."/>
            <person name="Wang Z."/>
            <person name="Yang X."/>
            <person name="Kozik A."/>
            <person name="Arikit S."/>
            <person name="Song C."/>
            <person name="Xia L."/>
            <person name="Froenicke L."/>
            <person name="Lavelle D.O."/>
            <person name="Truco M.J."/>
            <person name="Xia R."/>
            <person name="Zhu S."/>
            <person name="Xu C."/>
            <person name="Xu H."/>
            <person name="Xu X."/>
            <person name="Cox K."/>
            <person name="Korf I."/>
            <person name="Meyers B.C."/>
            <person name="Michelmore R.W."/>
        </authorList>
    </citation>
    <scope>NUCLEOTIDE SEQUENCE [LARGE SCALE GENOMIC DNA]</scope>
    <source>
        <strain evidence="3">cv. Salinas</strain>
        <tissue evidence="2">Seedlings</tissue>
    </source>
</reference>
<evidence type="ECO:0000313" key="2">
    <source>
        <dbReference type="EMBL" id="KAJ0196199.1"/>
    </source>
</evidence>
<keyword evidence="1" id="KW-1133">Transmembrane helix</keyword>
<organism evidence="2 3">
    <name type="scientific">Lactuca sativa</name>
    <name type="common">Garden lettuce</name>
    <dbReference type="NCBI Taxonomy" id="4236"/>
    <lineage>
        <taxon>Eukaryota</taxon>
        <taxon>Viridiplantae</taxon>
        <taxon>Streptophyta</taxon>
        <taxon>Embryophyta</taxon>
        <taxon>Tracheophyta</taxon>
        <taxon>Spermatophyta</taxon>
        <taxon>Magnoliopsida</taxon>
        <taxon>eudicotyledons</taxon>
        <taxon>Gunneridae</taxon>
        <taxon>Pentapetalae</taxon>
        <taxon>asterids</taxon>
        <taxon>campanulids</taxon>
        <taxon>Asterales</taxon>
        <taxon>Asteraceae</taxon>
        <taxon>Cichorioideae</taxon>
        <taxon>Cichorieae</taxon>
        <taxon>Lactucinae</taxon>
        <taxon>Lactuca</taxon>
    </lineage>
</organism>
<evidence type="ECO:0000256" key="1">
    <source>
        <dbReference type="SAM" id="Phobius"/>
    </source>
</evidence>
<proteinExistence type="predicted"/>
<feature type="transmembrane region" description="Helical" evidence="1">
    <location>
        <begin position="85"/>
        <end position="106"/>
    </location>
</feature>
<keyword evidence="1" id="KW-0812">Transmembrane</keyword>